<keyword evidence="4 7" id="KW-1133">Transmembrane helix</keyword>
<reference evidence="10" key="2">
    <citation type="journal article" date="2021" name="PeerJ">
        <title>Extensive microbial diversity within the chicken gut microbiome revealed by metagenomics and culture.</title>
        <authorList>
            <person name="Gilroy R."/>
            <person name="Ravi A."/>
            <person name="Getino M."/>
            <person name="Pursley I."/>
            <person name="Horton D.L."/>
            <person name="Alikhan N.F."/>
            <person name="Baker D."/>
            <person name="Gharbi K."/>
            <person name="Hall N."/>
            <person name="Watson M."/>
            <person name="Adriaenssens E.M."/>
            <person name="Foster-Nyarko E."/>
            <person name="Jarju S."/>
            <person name="Secka A."/>
            <person name="Antonio M."/>
            <person name="Oren A."/>
            <person name="Chaudhuri R.R."/>
            <person name="La Ragione R."/>
            <person name="Hildebrand F."/>
            <person name="Pallen M.J."/>
        </authorList>
    </citation>
    <scope>NUCLEOTIDE SEQUENCE</scope>
    <source>
        <strain evidence="10">10669</strain>
    </source>
</reference>
<feature type="transmembrane region" description="Helical" evidence="7">
    <location>
        <begin position="187"/>
        <end position="214"/>
    </location>
</feature>
<evidence type="ECO:0000256" key="1">
    <source>
        <dbReference type="ARBA" id="ARBA00004651"/>
    </source>
</evidence>
<evidence type="ECO:0000313" key="11">
    <source>
        <dbReference type="Proteomes" id="UP000886812"/>
    </source>
</evidence>
<dbReference type="Pfam" id="PF12704">
    <property type="entry name" value="MacB_PCD"/>
    <property type="match status" value="1"/>
</dbReference>
<evidence type="ECO:0000256" key="5">
    <source>
        <dbReference type="ARBA" id="ARBA00023136"/>
    </source>
</evidence>
<sequence length="321" mass="34480">SPEVSVNFTTISRNGKEFRTRVTGTAADWLVINKRSVQKGRFLSDVDELSCAKVCVLGSLVVDEIFEPNENPIGQAVKVGGEWFTVIGVLNEYQMGGGPRGKNDKRRGPSRWMNGGCYIPIHTAMTNYTSTDALSSLYVRISSSEQLYDTVPQLDRVMLQAHSGFQDYSITTNEEMLSEFKKTENSFMISLGGVAFISLFIGGIGIMNVMLAAINERIREIGVRKAVGARGSDIFLQFLVETALVSSIGGLIGLALSVGITSVVAHVMAGTQMGGGISAMSVSPAVMLAGFAFSVGIGILSGVYPALRASRLDPIEALRYE</sequence>
<dbReference type="PANTHER" id="PTHR30572">
    <property type="entry name" value="MEMBRANE COMPONENT OF TRANSPORTER-RELATED"/>
    <property type="match status" value="1"/>
</dbReference>
<feature type="domain" description="MacB-like periplasmic core" evidence="9">
    <location>
        <begin position="2"/>
        <end position="150"/>
    </location>
</feature>
<dbReference type="Pfam" id="PF02687">
    <property type="entry name" value="FtsX"/>
    <property type="match status" value="1"/>
</dbReference>
<dbReference type="PANTHER" id="PTHR30572:SF4">
    <property type="entry name" value="ABC TRANSPORTER PERMEASE YTRF"/>
    <property type="match status" value="1"/>
</dbReference>
<dbReference type="InterPro" id="IPR050250">
    <property type="entry name" value="Macrolide_Exporter_MacB"/>
</dbReference>
<evidence type="ECO:0000256" key="3">
    <source>
        <dbReference type="ARBA" id="ARBA00022692"/>
    </source>
</evidence>
<accession>A0A9D1T0M3</accession>
<feature type="non-terminal residue" evidence="10">
    <location>
        <position position="1"/>
    </location>
</feature>
<evidence type="ECO:0000256" key="4">
    <source>
        <dbReference type="ARBA" id="ARBA00022989"/>
    </source>
</evidence>
<keyword evidence="2" id="KW-1003">Cell membrane</keyword>
<evidence type="ECO:0000313" key="10">
    <source>
        <dbReference type="EMBL" id="HIV03549.1"/>
    </source>
</evidence>
<name>A0A9D1T0M3_9BACT</name>
<comment type="caution">
    <text evidence="10">The sequence shown here is derived from an EMBL/GenBank/DDBJ whole genome shotgun (WGS) entry which is preliminary data.</text>
</comment>
<organism evidence="10 11">
    <name type="scientific">Candidatus Spyradosoma merdigallinarum</name>
    <dbReference type="NCBI Taxonomy" id="2840950"/>
    <lineage>
        <taxon>Bacteria</taxon>
        <taxon>Pseudomonadati</taxon>
        <taxon>Verrucomicrobiota</taxon>
        <taxon>Opitutia</taxon>
        <taxon>Opitutia incertae sedis</taxon>
        <taxon>Candidatus Spyradosoma</taxon>
    </lineage>
</organism>
<reference evidence="10" key="1">
    <citation type="submission" date="2020-10" db="EMBL/GenBank/DDBJ databases">
        <authorList>
            <person name="Gilroy R."/>
        </authorList>
    </citation>
    <scope>NUCLEOTIDE SEQUENCE</scope>
    <source>
        <strain evidence="10">10669</strain>
    </source>
</reference>
<feature type="domain" description="ABC3 transporter permease C-terminal" evidence="8">
    <location>
        <begin position="194"/>
        <end position="314"/>
    </location>
</feature>
<keyword evidence="3 7" id="KW-0812">Transmembrane</keyword>
<evidence type="ECO:0000259" key="8">
    <source>
        <dbReference type="Pfam" id="PF02687"/>
    </source>
</evidence>
<dbReference type="GO" id="GO:0022857">
    <property type="term" value="F:transmembrane transporter activity"/>
    <property type="evidence" value="ECO:0007669"/>
    <property type="project" value="TreeGrafter"/>
</dbReference>
<feature type="transmembrane region" description="Helical" evidence="7">
    <location>
        <begin position="285"/>
        <end position="307"/>
    </location>
</feature>
<protein>
    <submittedName>
        <fullName evidence="10">FtsX-like permease family protein</fullName>
    </submittedName>
</protein>
<keyword evidence="5 7" id="KW-0472">Membrane</keyword>
<comment type="similarity">
    <text evidence="6">Belongs to the ABC-4 integral membrane protein family.</text>
</comment>
<dbReference type="InterPro" id="IPR025857">
    <property type="entry name" value="MacB_PCD"/>
</dbReference>
<gene>
    <name evidence="10" type="ORF">IAC75_00125</name>
</gene>
<evidence type="ECO:0000256" key="6">
    <source>
        <dbReference type="ARBA" id="ARBA00038076"/>
    </source>
</evidence>
<proteinExistence type="inferred from homology"/>
<comment type="subcellular location">
    <subcellularLocation>
        <location evidence="1">Cell membrane</location>
        <topology evidence="1">Multi-pass membrane protein</topology>
    </subcellularLocation>
</comment>
<dbReference type="AlphaFoldDB" id="A0A9D1T0M3"/>
<dbReference type="GO" id="GO:0005886">
    <property type="term" value="C:plasma membrane"/>
    <property type="evidence" value="ECO:0007669"/>
    <property type="project" value="UniProtKB-SubCell"/>
</dbReference>
<dbReference type="EMBL" id="DVOG01000006">
    <property type="protein sequence ID" value="HIV03549.1"/>
    <property type="molecule type" value="Genomic_DNA"/>
</dbReference>
<dbReference type="Proteomes" id="UP000886812">
    <property type="component" value="Unassembled WGS sequence"/>
</dbReference>
<evidence type="ECO:0000256" key="7">
    <source>
        <dbReference type="SAM" id="Phobius"/>
    </source>
</evidence>
<evidence type="ECO:0000256" key="2">
    <source>
        <dbReference type="ARBA" id="ARBA00022475"/>
    </source>
</evidence>
<dbReference type="InterPro" id="IPR003838">
    <property type="entry name" value="ABC3_permease_C"/>
</dbReference>
<feature type="transmembrane region" description="Helical" evidence="7">
    <location>
        <begin position="235"/>
        <end position="265"/>
    </location>
</feature>
<evidence type="ECO:0000259" key="9">
    <source>
        <dbReference type="Pfam" id="PF12704"/>
    </source>
</evidence>